<dbReference type="Gene3D" id="2.60.40.420">
    <property type="entry name" value="Cupredoxins - blue copper proteins"/>
    <property type="match status" value="1"/>
</dbReference>
<dbReference type="Pfam" id="PF00127">
    <property type="entry name" value="Copper-bind"/>
    <property type="match status" value="1"/>
</dbReference>
<evidence type="ECO:0000256" key="2">
    <source>
        <dbReference type="ARBA" id="ARBA00023008"/>
    </source>
</evidence>
<dbReference type="STRING" id="28181.BEN30_01750"/>
<keyword evidence="5" id="KW-1185">Reference proteome</keyword>
<dbReference type="SUPFAM" id="SSF49503">
    <property type="entry name" value="Cupredoxins"/>
    <property type="match status" value="1"/>
</dbReference>
<organism evidence="4 5">
    <name type="scientific">Magnetovibrio blakemorei</name>
    <dbReference type="NCBI Taxonomy" id="28181"/>
    <lineage>
        <taxon>Bacteria</taxon>
        <taxon>Pseudomonadati</taxon>
        <taxon>Pseudomonadota</taxon>
        <taxon>Alphaproteobacteria</taxon>
        <taxon>Rhodospirillales</taxon>
        <taxon>Magnetovibrionaceae</taxon>
        <taxon>Magnetovibrio</taxon>
    </lineage>
</organism>
<dbReference type="GO" id="GO:0005507">
    <property type="term" value="F:copper ion binding"/>
    <property type="evidence" value="ECO:0007669"/>
    <property type="project" value="InterPro"/>
</dbReference>
<dbReference type="EMBL" id="MCGG01000002">
    <property type="protein sequence ID" value="OEJ69705.1"/>
    <property type="molecule type" value="Genomic_DNA"/>
</dbReference>
<evidence type="ECO:0000313" key="5">
    <source>
        <dbReference type="Proteomes" id="UP000095347"/>
    </source>
</evidence>
<evidence type="ECO:0000259" key="3">
    <source>
        <dbReference type="Pfam" id="PF00127"/>
    </source>
</evidence>
<accession>A0A1E5QCD3</accession>
<dbReference type="AlphaFoldDB" id="A0A1E5QCD3"/>
<name>A0A1E5QCD3_9PROT</name>
<dbReference type="Proteomes" id="UP000095347">
    <property type="component" value="Unassembled WGS sequence"/>
</dbReference>
<dbReference type="InterPro" id="IPR008972">
    <property type="entry name" value="Cupredoxin"/>
</dbReference>
<feature type="domain" description="Blue (type 1) copper" evidence="3">
    <location>
        <begin position="51"/>
        <end position="126"/>
    </location>
</feature>
<protein>
    <recommendedName>
        <fullName evidence="3">Blue (type 1) copper domain-containing protein</fullName>
    </recommendedName>
</protein>
<evidence type="ECO:0000256" key="1">
    <source>
        <dbReference type="ARBA" id="ARBA00022723"/>
    </source>
</evidence>
<comment type="caution">
    <text evidence="4">The sequence shown here is derived from an EMBL/GenBank/DDBJ whole genome shotgun (WGS) entry which is preliminary data.</text>
</comment>
<proteinExistence type="predicted"/>
<sequence length="128" mass="14502">MAVPVFAGTAQATDPAEREAICANAQARFDTMTELPPEAPGTVRVLMLKYTFCPSPLTVAKGTTVRFINVEKRTSHSVWFKDAGREESPRLFPIEFWEETFDTPGKYPYLCGPHWERNDMRGFIEVTE</sequence>
<reference evidence="5" key="1">
    <citation type="submission" date="2016-07" db="EMBL/GenBank/DDBJ databases">
        <authorList>
            <person name="Florea S."/>
            <person name="Webb J.S."/>
            <person name="Jaromczyk J."/>
            <person name="Schardl C.L."/>
        </authorList>
    </citation>
    <scope>NUCLEOTIDE SEQUENCE [LARGE SCALE GENOMIC DNA]</scope>
    <source>
        <strain evidence="5">MV-1</strain>
    </source>
</reference>
<keyword evidence="1" id="KW-0479">Metal-binding</keyword>
<dbReference type="InterPro" id="IPR000923">
    <property type="entry name" value="BlueCu_1"/>
</dbReference>
<gene>
    <name evidence="4" type="ORF">BEN30_01750</name>
</gene>
<evidence type="ECO:0000313" key="4">
    <source>
        <dbReference type="EMBL" id="OEJ69705.1"/>
    </source>
</evidence>
<keyword evidence="2" id="KW-0186">Copper</keyword>
<dbReference type="GO" id="GO:0009055">
    <property type="term" value="F:electron transfer activity"/>
    <property type="evidence" value="ECO:0007669"/>
    <property type="project" value="InterPro"/>
</dbReference>